<dbReference type="NCBIfam" id="TIGR00928">
    <property type="entry name" value="purB"/>
    <property type="match status" value="1"/>
</dbReference>
<dbReference type="RefSeq" id="WP_025435560.1">
    <property type="nucleotide sequence ID" value="NZ_CP007452.1"/>
</dbReference>
<dbReference type="PROSITE" id="PS00163">
    <property type="entry name" value="FUMARATE_LYASES"/>
    <property type="match status" value="1"/>
</dbReference>
<evidence type="ECO:0000259" key="5">
    <source>
        <dbReference type="SMART" id="SM00998"/>
    </source>
</evidence>
<dbReference type="InterPro" id="IPR008948">
    <property type="entry name" value="L-Aspartase-like"/>
</dbReference>
<comment type="catalytic activity">
    <reaction evidence="4">
        <text>(2S)-2-[5-amino-1-(5-phospho-beta-D-ribosyl)imidazole-4-carboxamido]succinate = 5-amino-1-(5-phospho-beta-D-ribosyl)imidazole-4-carboxamide + fumarate</text>
        <dbReference type="Rhea" id="RHEA:23920"/>
        <dbReference type="ChEBI" id="CHEBI:29806"/>
        <dbReference type="ChEBI" id="CHEBI:58443"/>
        <dbReference type="ChEBI" id="CHEBI:58475"/>
        <dbReference type="EC" id="4.3.2.2"/>
    </reaction>
</comment>
<dbReference type="InterPro" id="IPR020557">
    <property type="entry name" value="Fumarate_lyase_CS"/>
</dbReference>
<dbReference type="Gene3D" id="1.20.200.10">
    <property type="entry name" value="Fumarase/aspartase (Central domain)"/>
    <property type="match status" value="1"/>
</dbReference>
<dbReference type="Pfam" id="PF00206">
    <property type="entry name" value="Lyase_1"/>
    <property type="match status" value="1"/>
</dbReference>
<dbReference type="GO" id="GO:0008652">
    <property type="term" value="P:amino acid biosynthetic process"/>
    <property type="evidence" value="ECO:0007669"/>
    <property type="project" value="UniProtKB-KW"/>
</dbReference>
<keyword evidence="7" id="KW-1185">Reference proteome</keyword>
<dbReference type="Pfam" id="PF10397">
    <property type="entry name" value="ADSL_C"/>
    <property type="match status" value="1"/>
</dbReference>
<dbReference type="GO" id="GO:0044208">
    <property type="term" value="P:'de novo' AMP biosynthetic process"/>
    <property type="evidence" value="ECO:0007669"/>
    <property type="project" value="UniProtKB-UniPathway"/>
</dbReference>
<dbReference type="SUPFAM" id="SSF48557">
    <property type="entry name" value="L-aspartase-like"/>
    <property type="match status" value="1"/>
</dbReference>
<evidence type="ECO:0000313" key="7">
    <source>
        <dbReference type="Proteomes" id="UP000019591"/>
    </source>
</evidence>
<dbReference type="CDD" id="cd03302">
    <property type="entry name" value="Adenylsuccinate_lyase_2"/>
    <property type="match status" value="1"/>
</dbReference>
<dbReference type="PANTHER" id="PTHR43172:SF1">
    <property type="entry name" value="ADENYLOSUCCINATE LYASE"/>
    <property type="match status" value="1"/>
</dbReference>
<dbReference type="GO" id="GO:0005829">
    <property type="term" value="C:cytosol"/>
    <property type="evidence" value="ECO:0007669"/>
    <property type="project" value="TreeGrafter"/>
</dbReference>
<dbReference type="STRING" id="1286171.EAL2_c12750"/>
<protein>
    <recommendedName>
        <fullName evidence="3 4">Adenylosuccinate lyase</fullName>
        <shortName evidence="4">ASL</shortName>
        <ecNumber evidence="3 4">4.3.2.2</ecNumber>
    </recommendedName>
    <alternativeName>
        <fullName evidence="4">Adenylosuccinase</fullName>
    </alternativeName>
</protein>
<dbReference type="AlphaFoldDB" id="W8T6R4"/>
<comment type="pathway">
    <text evidence="4">Purine metabolism; IMP biosynthesis via de novo pathway; 5-amino-1-(5-phospho-D-ribosyl)imidazole-4-carboxamide from 5-amino-1-(5-phospho-D-ribosyl)imidazole-4-carboxylate: step 2/2.</text>
</comment>
<dbReference type="InterPro" id="IPR000362">
    <property type="entry name" value="Fumarate_lyase_fam"/>
</dbReference>
<reference evidence="6 7" key="1">
    <citation type="journal article" date="2014" name="Genome Announc.">
        <title>Complete Genome Sequence of Amino Acid-Utilizing Eubacterium acidaminophilum al-2 (DSM 3953).</title>
        <authorList>
            <person name="Poehlein A."/>
            <person name="Andreesen J.R."/>
            <person name="Daniel R."/>
        </authorList>
    </citation>
    <scope>NUCLEOTIDE SEQUENCE [LARGE SCALE GENOMIC DNA]</scope>
    <source>
        <strain evidence="6 7">DSM 3953</strain>
    </source>
</reference>
<dbReference type="HOGENOM" id="CLU_030949_1_1_9"/>
<sequence>MSNYEYYKNPLIERYSSREMSSIFSDMSKFTTWRKLWIALAKCEKELGINITDEQIQELEKNADNINFEDAIKFEKETRHDVMSHVKAYGLLCPSAKGIIHLGATSAYVGDNTDVLLMKQALELTKVKLANLMNNLAEFALKYKDMPTLGYTHFQPAQLTTVGKRACLWLQDLLLDFEEIEYRIENLKMRGVKGTTGTQASFLKLFNGDHDKVKRLDDMVCKSMGIESKFNITGQTYTRKQDYLVLSSLSSLAQSMHKMTNDLRLLQNLKEVEEPFEKNQIGSSAMAYKRNPMRSERISSLSKYVMSQSLNPALIFSTQWFERTLDDSANRRLSIPEAFLGIDAILEIGINVTSGLVVYENVIKKHVNEELPFMATENILMEAVTRGGDRQELHEKIRTYSMEVGERIKNQGLDNNLIDRIISDPAFNMTKEEILDIIDPAKFTGRAPEQVVDFISEEIMPAVNRCKEMLGMSVDLKV</sequence>
<dbReference type="PRINTS" id="PR00149">
    <property type="entry name" value="FUMRATELYASE"/>
</dbReference>
<gene>
    <name evidence="6" type="primary">purB</name>
    <name evidence="6" type="ORF">EAL2_c12750</name>
</gene>
<dbReference type="InterPro" id="IPR022761">
    <property type="entry name" value="Fumarate_lyase_N"/>
</dbReference>
<evidence type="ECO:0000313" key="6">
    <source>
        <dbReference type="EMBL" id="AHM56570.1"/>
    </source>
</evidence>
<dbReference type="InterPro" id="IPR004769">
    <property type="entry name" value="Pur_lyase"/>
</dbReference>
<evidence type="ECO:0000256" key="1">
    <source>
        <dbReference type="ARBA" id="ARBA00022605"/>
    </source>
</evidence>
<comment type="pathway">
    <text evidence="4">Purine metabolism; AMP biosynthesis via de novo pathway; AMP from IMP: step 2/2.</text>
</comment>
<organism evidence="6 7">
    <name type="scientific">Peptoclostridium acidaminophilum DSM 3953</name>
    <dbReference type="NCBI Taxonomy" id="1286171"/>
    <lineage>
        <taxon>Bacteria</taxon>
        <taxon>Bacillati</taxon>
        <taxon>Bacillota</taxon>
        <taxon>Clostridia</taxon>
        <taxon>Peptostreptococcales</taxon>
        <taxon>Peptoclostridiaceae</taxon>
        <taxon>Peptoclostridium</taxon>
    </lineage>
</organism>
<dbReference type="InterPro" id="IPR019468">
    <property type="entry name" value="AdenyloSucc_lyase_C"/>
</dbReference>
<dbReference type="Gene3D" id="1.10.40.30">
    <property type="entry name" value="Fumarase/aspartase (C-terminal domain)"/>
    <property type="match status" value="1"/>
</dbReference>
<dbReference type="GO" id="GO:0070626">
    <property type="term" value="F:(S)-2-(5-amino-1-(5-phospho-D-ribosyl)imidazole-4-carboxamido) succinate lyase (fumarate-forming) activity"/>
    <property type="evidence" value="ECO:0007669"/>
    <property type="project" value="TreeGrafter"/>
</dbReference>
<dbReference type="OrthoDB" id="9768878at2"/>
<comment type="catalytic activity">
    <reaction evidence="4">
        <text>N(6)-(1,2-dicarboxyethyl)-AMP = fumarate + AMP</text>
        <dbReference type="Rhea" id="RHEA:16853"/>
        <dbReference type="ChEBI" id="CHEBI:29806"/>
        <dbReference type="ChEBI" id="CHEBI:57567"/>
        <dbReference type="ChEBI" id="CHEBI:456215"/>
        <dbReference type="EC" id="4.3.2.2"/>
    </reaction>
</comment>
<keyword evidence="4" id="KW-0658">Purine biosynthesis</keyword>
<dbReference type="EMBL" id="CP007452">
    <property type="protein sequence ID" value="AHM56570.1"/>
    <property type="molecule type" value="Genomic_DNA"/>
</dbReference>
<proteinExistence type="inferred from homology"/>
<dbReference type="EC" id="4.3.2.2" evidence="3 4"/>
<dbReference type="PATRIC" id="fig|1286171.3.peg.1224"/>
<dbReference type="Gene3D" id="1.10.275.60">
    <property type="match status" value="1"/>
</dbReference>
<dbReference type="SMART" id="SM00998">
    <property type="entry name" value="ADSL_C"/>
    <property type="match status" value="1"/>
</dbReference>
<evidence type="ECO:0000256" key="2">
    <source>
        <dbReference type="ARBA" id="ARBA00023239"/>
    </source>
</evidence>
<name>W8T6R4_PEPAC</name>
<feature type="domain" description="Adenylosuccinate lyase C-terminal" evidence="5">
    <location>
        <begin position="371"/>
        <end position="455"/>
    </location>
</feature>
<dbReference type="eggNOG" id="COG0015">
    <property type="taxonomic scope" value="Bacteria"/>
</dbReference>
<keyword evidence="2 4" id="KW-0456">Lyase</keyword>
<dbReference type="PANTHER" id="PTHR43172">
    <property type="entry name" value="ADENYLOSUCCINATE LYASE"/>
    <property type="match status" value="1"/>
</dbReference>
<dbReference type="GO" id="GO:0004018">
    <property type="term" value="F:N6-(1,2-dicarboxyethyl)AMP AMP-lyase (fumarate-forming) activity"/>
    <property type="evidence" value="ECO:0007669"/>
    <property type="project" value="UniProtKB-UniRule"/>
</dbReference>
<evidence type="ECO:0000256" key="3">
    <source>
        <dbReference type="NCBIfam" id="TIGR00928"/>
    </source>
</evidence>
<accession>W8T6R4</accession>
<evidence type="ECO:0000256" key="4">
    <source>
        <dbReference type="RuleBase" id="RU361172"/>
    </source>
</evidence>
<comment type="similarity">
    <text evidence="4">Belongs to the lyase 1 family. Adenylosuccinate lyase subfamily.</text>
</comment>
<dbReference type="GO" id="GO:0006189">
    <property type="term" value="P:'de novo' IMP biosynthetic process"/>
    <property type="evidence" value="ECO:0007669"/>
    <property type="project" value="UniProtKB-UniPathway"/>
</dbReference>
<dbReference type="UniPathway" id="UPA00075">
    <property type="reaction ID" value="UER00336"/>
</dbReference>
<dbReference type="Proteomes" id="UP000019591">
    <property type="component" value="Chromosome"/>
</dbReference>
<dbReference type="UniPathway" id="UPA00074">
    <property type="reaction ID" value="UER00132"/>
</dbReference>
<keyword evidence="1" id="KW-0028">Amino-acid biosynthesis</keyword>
<dbReference type="KEGG" id="eac:EAL2_c12750"/>